<keyword evidence="1" id="KW-0812">Transmembrane</keyword>
<evidence type="ECO:0000313" key="3">
    <source>
        <dbReference type="Proteomes" id="UP000190827"/>
    </source>
</evidence>
<keyword evidence="3" id="KW-1185">Reference proteome</keyword>
<feature type="transmembrane region" description="Helical" evidence="1">
    <location>
        <begin position="45"/>
        <end position="68"/>
    </location>
</feature>
<reference evidence="2 3" key="1">
    <citation type="submission" date="2017-02" db="EMBL/GenBank/DDBJ databases">
        <authorList>
            <person name="Varghese N."/>
            <person name="Submissions S."/>
        </authorList>
    </citation>
    <scope>NUCLEOTIDE SEQUENCE [LARGE SCALE GENOMIC DNA]</scope>
    <source>
        <strain evidence="2 3">VKM Ac-1787</strain>
    </source>
</reference>
<organism evidence="2 3">
    <name type="scientific">Plantibacter cousiniae</name>
    <name type="common">nom. nud.</name>
    <dbReference type="NCBI Taxonomy" id="199709"/>
    <lineage>
        <taxon>Bacteria</taxon>
        <taxon>Bacillati</taxon>
        <taxon>Actinomycetota</taxon>
        <taxon>Actinomycetes</taxon>
        <taxon>Micrococcales</taxon>
        <taxon>Microbacteriaceae</taxon>
        <taxon>Plantibacter</taxon>
    </lineage>
</organism>
<feature type="transmembrane region" description="Helical" evidence="1">
    <location>
        <begin position="21"/>
        <end position="39"/>
    </location>
</feature>
<sequence length="166" mass="18660">MTDDRRTVLRGRYLSLGLGELFAAVVFIWVAFVSMLPLLEQPTDALAFWSALVPLLVILVQAGVYWLAARRWVKQGTMPPGLAATYRGFRVLDAALLLAGLVGIIVWFPAHAFAAIGIPFVWLLGVTEYVNYFVVRLAYPPSVWFQRVGEWRTPRLLQDVRAAQRS</sequence>
<dbReference type="Proteomes" id="UP000190827">
    <property type="component" value="Unassembled WGS sequence"/>
</dbReference>
<evidence type="ECO:0000256" key="1">
    <source>
        <dbReference type="SAM" id="Phobius"/>
    </source>
</evidence>
<protein>
    <submittedName>
        <fullName evidence="2">Uncharacterized protein</fullName>
    </submittedName>
</protein>
<dbReference type="RefSeq" id="WP_079706537.1">
    <property type="nucleotide sequence ID" value="NZ_FUZO01000002.1"/>
</dbReference>
<name>A0ABY1LPX3_9MICO</name>
<keyword evidence="1" id="KW-1133">Transmembrane helix</keyword>
<feature type="transmembrane region" description="Helical" evidence="1">
    <location>
        <begin position="114"/>
        <end position="135"/>
    </location>
</feature>
<gene>
    <name evidence="2" type="ORF">SAMN06295973_2788</name>
</gene>
<proteinExistence type="predicted"/>
<evidence type="ECO:0000313" key="2">
    <source>
        <dbReference type="EMBL" id="SKC68166.1"/>
    </source>
</evidence>
<comment type="caution">
    <text evidence="2">The sequence shown here is derived from an EMBL/GenBank/DDBJ whole genome shotgun (WGS) entry which is preliminary data.</text>
</comment>
<keyword evidence="1" id="KW-0472">Membrane</keyword>
<feature type="transmembrane region" description="Helical" evidence="1">
    <location>
        <begin position="89"/>
        <end position="108"/>
    </location>
</feature>
<accession>A0ABY1LPX3</accession>
<dbReference type="EMBL" id="FUZO01000002">
    <property type="protein sequence ID" value="SKC68166.1"/>
    <property type="molecule type" value="Genomic_DNA"/>
</dbReference>